<sequence>MAKTYGPLMLLRLGSVPVLVASSADAARETMKTHDVIFANRAKLKLAGIIFYNCQDVAFSQYGERWRQLKSIAVLHLLSNKRVHWVDRVSGLEEKAYAIAKEFDEFLELVIHEHLNKKGASGECQDIVDVLIELQRDDKTSFCLEKDMIKAIILRICLHKFMII</sequence>
<organism evidence="8 9">
    <name type="scientific">Ambrosia artemisiifolia</name>
    <name type="common">Common ragweed</name>
    <dbReference type="NCBI Taxonomy" id="4212"/>
    <lineage>
        <taxon>Eukaryota</taxon>
        <taxon>Viridiplantae</taxon>
        <taxon>Streptophyta</taxon>
        <taxon>Embryophyta</taxon>
        <taxon>Tracheophyta</taxon>
        <taxon>Spermatophyta</taxon>
        <taxon>Magnoliopsida</taxon>
        <taxon>eudicotyledons</taxon>
        <taxon>Gunneridae</taxon>
        <taxon>Pentapetalae</taxon>
        <taxon>asterids</taxon>
        <taxon>campanulids</taxon>
        <taxon>Asterales</taxon>
        <taxon>Asteraceae</taxon>
        <taxon>Asteroideae</taxon>
        <taxon>Heliantheae alliance</taxon>
        <taxon>Heliantheae</taxon>
        <taxon>Ambrosia</taxon>
    </lineage>
</organism>
<gene>
    <name evidence="8" type="ORF">M8C21_032508</name>
</gene>
<protein>
    <submittedName>
        <fullName evidence="8">Uncharacterized protein</fullName>
    </submittedName>
</protein>
<keyword evidence="2" id="KW-0349">Heme</keyword>
<name>A0AAD5GWP4_AMBAR</name>
<dbReference type="GO" id="GO:0020037">
    <property type="term" value="F:heme binding"/>
    <property type="evidence" value="ECO:0007669"/>
    <property type="project" value="InterPro"/>
</dbReference>
<evidence type="ECO:0000256" key="1">
    <source>
        <dbReference type="ARBA" id="ARBA00010617"/>
    </source>
</evidence>
<dbReference type="InterPro" id="IPR001128">
    <property type="entry name" value="Cyt_P450"/>
</dbReference>
<comment type="similarity">
    <text evidence="1">Belongs to the cytochrome P450 family.</text>
</comment>
<evidence type="ECO:0000256" key="3">
    <source>
        <dbReference type="ARBA" id="ARBA00022723"/>
    </source>
</evidence>
<reference evidence="8" key="1">
    <citation type="submission" date="2022-06" db="EMBL/GenBank/DDBJ databases">
        <title>Uncovering the hologenomic basis of an extraordinary plant invasion.</title>
        <authorList>
            <person name="Bieker V.C."/>
            <person name="Martin M.D."/>
            <person name="Gilbert T."/>
            <person name="Hodgins K."/>
            <person name="Battlay P."/>
            <person name="Petersen B."/>
            <person name="Wilson J."/>
        </authorList>
    </citation>
    <scope>NUCLEOTIDE SEQUENCE</scope>
    <source>
        <strain evidence="8">AA19_3_7</strain>
        <tissue evidence="8">Leaf</tissue>
    </source>
</reference>
<dbReference type="GO" id="GO:0005506">
    <property type="term" value="F:iron ion binding"/>
    <property type="evidence" value="ECO:0007669"/>
    <property type="project" value="InterPro"/>
</dbReference>
<evidence type="ECO:0000256" key="4">
    <source>
        <dbReference type="ARBA" id="ARBA00023002"/>
    </source>
</evidence>
<dbReference type="GO" id="GO:0004497">
    <property type="term" value="F:monooxygenase activity"/>
    <property type="evidence" value="ECO:0007669"/>
    <property type="project" value="UniProtKB-KW"/>
</dbReference>
<dbReference type="PANTHER" id="PTHR47955">
    <property type="entry name" value="CYTOCHROME P450 FAMILY 71 PROTEIN"/>
    <property type="match status" value="1"/>
</dbReference>
<dbReference type="AlphaFoldDB" id="A0AAD5GWP4"/>
<evidence type="ECO:0000313" key="9">
    <source>
        <dbReference type="Proteomes" id="UP001206925"/>
    </source>
</evidence>
<keyword evidence="3" id="KW-0479">Metal-binding</keyword>
<dbReference type="PRINTS" id="PR00463">
    <property type="entry name" value="EP450I"/>
</dbReference>
<dbReference type="Pfam" id="PF00067">
    <property type="entry name" value="p450"/>
    <property type="match status" value="1"/>
</dbReference>
<dbReference type="SUPFAM" id="SSF48264">
    <property type="entry name" value="Cytochrome P450"/>
    <property type="match status" value="1"/>
</dbReference>
<dbReference type="InterPro" id="IPR002401">
    <property type="entry name" value="Cyt_P450_E_grp-I"/>
</dbReference>
<keyword evidence="7" id="KW-0732">Signal</keyword>
<evidence type="ECO:0000256" key="7">
    <source>
        <dbReference type="SAM" id="SignalP"/>
    </source>
</evidence>
<evidence type="ECO:0000313" key="8">
    <source>
        <dbReference type="EMBL" id="KAI7754438.1"/>
    </source>
</evidence>
<evidence type="ECO:0000256" key="5">
    <source>
        <dbReference type="ARBA" id="ARBA00023004"/>
    </source>
</evidence>
<comment type="caution">
    <text evidence="8">The sequence shown here is derived from an EMBL/GenBank/DDBJ whole genome shotgun (WGS) entry which is preliminary data.</text>
</comment>
<keyword evidence="4" id="KW-0560">Oxidoreductase</keyword>
<keyword evidence="9" id="KW-1185">Reference proteome</keyword>
<dbReference type="PANTHER" id="PTHR47955:SF15">
    <property type="entry name" value="CYTOCHROME P450 71A2-LIKE"/>
    <property type="match status" value="1"/>
</dbReference>
<keyword evidence="5" id="KW-0408">Iron</keyword>
<keyword evidence="6" id="KW-0503">Monooxygenase</keyword>
<dbReference type="Proteomes" id="UP001206925">
    <property type="component" value="Unassembled WGS sequence"/>
</dbReference>
<dbReference type="EMBL" id="JAMZMK010003518">
    <property type="protein sequence ID" value="KAI7754438.1"/>
    <property type="molecule type" value="Genomic_DNA"/>
</dbReference>
<accession>A0AAD5GWP4</accession>
<feature type="chain" id="PRO_5042229687" evidence="7">
    <location>
        <begin position="27"/>
        <end position="164"/>
    </location>
</feature>
<proteinExistence type="inferred from homology"/>
<dbReference type="GO" id="GO:0016705">
    <property type="term" value="F:oxidoreductase activity, acting on paired donors, with incorporation or reduction of molecular oxygen"/>
    <property type="evidence" value="ECO:0007669"/>
    <property type="project" value="InterPro"/>
</dbReference>
<dbReference type="GO" id="GO:0051762">
    <property type="term" value="P:sesquiterpene biosynthetic process"/>
    <property type="evidence" value="ECO:0007669"/>
    <property type="project" value="UniProtKB-ARBA"/>
</dbReference>
<evidence type="ECO:0000256" key="6">
    <source>
        <dbReference type="ARBA" id="ARBA00023033"/>
    </source>
</evidence>
<evidence type="ECO:0000256" key="2">
    <source>
        <dbReference type="ARBA" id="ARBA00022617"/>
    </source>
</evidence>
<dbReference type="Gene3D" id="1.10.630.10">
    <property type="entry name" value="Cytochrome P450"/>
    <property type="match status" value="1"/>
</dbReference>
<dbReference type="InterPro" id="IPR036396">
    <property type="entry name" value="Cyt_P450_sf"/>
</dbReference>
<feature type="signal peptide" evidence="7">
    <location>
        <begin position="1"/>
        <end position="26"/>
    </location>
</feature>